<dbReference type="GO" id="GO:0005524">
    <property type="term" value="F:ATP binding"/>
    <property type="evidence" value="ECO:0007669"/>
    <property type="project" value="UniProtKB-KW"/>
</dbReference>
<dbReference type="GO" id="GO:0006355">
    <property type="term" value="P:regulation of DNA-templated transcription"/>
    <property type="evidence" value="ECO:0007669"/>
    <property type="project" value="InterPro"/>
</dbReference>
<dbReference type="SUPFAM" id="SSF55785">
    <property type="entry name" value="PYP-like sensor domain (PAS domain)"/>
    <property type="match status" value="2"/>
</dbReference>
<dbReference type="AlphaFoldDB" id="I4C055"/>
<dbReference type="PROSITE" id="PS50113">
    <property type="entry name" value="PAC"/>
    <property type="match status" value="2"/>
</dbReference>
<keyword evidence="8" id="KW-0902">Two-component regulatory system</keyword>
<dbReference type="InterPro" id="IPR036890">
    <property type="entry name" value="HATPase_C_sf"/>
</dbReference>
<keyword evidence="5" id="KW-0547">Nucleotide-binding</keyword>
<keyword evidence="4" id="KW-0808">Transferase</keyword>
<dbReference type="PATRIC" id="fig|706587.4.peg.227"/>
<dbReference type="InterPro" id="IPR003661">
    <property type="entry name" value="HisK_dim/P_dom"/>
</dbReference>
<keyword evidence="9" id="KW-0175">Coiled coil</keyword>
<evidence type="ECO:0000256" key="8">
    <source>
        <dbReference type="ARBA" id="ARBA00023012"/>
    </source>
</evidence>
<evidence type="ECO:0000256" key="5">
    <source>
        <dbReference type="ARBA" id="ARBA00022741"/>
    </source>
</evidence>
<dbReference type="Gene3D" id="1.10.287.130">
    <property type="match status" value="1"/>
</dbReference>
<dbReference type="NCBIfam" id="TIGR00229">
    <property type="entry name" value="sensory_box"/>
    <property type="match status" value="2"/>
</dbReference>
<dbReference type="PANTHER" id="PTHR43065:SF10">
    <property type="entry name" value="PEROXIDE STRESS-ACTIVATED HISTIDINE KINASE MAK3"/>
    <property type="match status" value="1"/>
</dbReference>
<dbReference type="InterPro" id="IPR003594">
    <property type="entry name" value="HATPase_dom"/>
</dbReference>
<dbReference type="InterPro" id="IPR035965">
    <property type="entry name" value="PAS-like_dom_sf"/>
</dbReference>
<keyword evidence="3" id="KW-0597">Phosphoprotein</keyword>
<dbReference type="Pfam" id="PF08448">
    <property type="entry name" value="PAS_4"/>
    <property type="match status" value="1"/>
</dbReference>
<dbReference type="KEGG" id="dti:Desti_0200"/>
<feature type="coiled-coil region" evidence="9">
    <location>
        <begin position="189"/>
        <end position="216"/>
    </location>
</feature>
<evidence type="ECO:0000256" key="4">
    <source>
        <dbReference type="ARBA" id="ARBA00022679"/>
    </source>
</evidence>
<dbReference type="InterPro" id="IPR005467">
    <property type="entry name" value="His_kinase_dom"/>
</dbReference>
<dbReference type="InterPro" id="IPR004358">
    <property type="entry name" value="Sig_transdc_His_kin-like_C"/>
</dbReference>
<name>I4C055_DESTA</name>
<dbReference type="SMART" id="SM00387">
    <property type="entry name" value="HATPase_c"/>
    <property type="match status" value="1"/>
</dbReference>
<feature type="domain" description="PAS" evidence="11">
    <location>
        <begin position="213"/>
        <end position="277"/>
    </location>
</feature>
<dbReference type="RefSeq" id="WP_014808105.1">
    <property type="nucleotide sequence ID" value="NC_018025.1"/>
</dbReference>
<dbReference type="InterPro" id="IPR013656">
    <property type="entry name" value="PAS_4"/>
</dbReference>
<dbReference type="PROSITE" id="PS50109">
    <property type="entry name" value="HIS_KIN"/>
    <property type="match status" value="1"/>
</dbReference>
<sequence length="611" mass="69483">MEIESESVEYESKRGSVPHAEKIPVSGADLWSGDQAAKDVSTIREINERLRVMVETANDPIIGADSSGRIMMWNSAATRAFGYSPEEALNQPITILMPQKFVALHEIALKRAVASGRLYYSKSIREVSGRRKDGSEFPVEVSISAGKTHEGMFFTATIRDITERKQKDEELRRANRELEYRVTERTAQLVRLNDDLKQEIRERKRMEAMLRDSELLYHTLVEEVPDVIFVLNEEGRFTYLNAQAEELLRTPLRAILDTPISAYVVPEERYKIDSILKLAHHAVWDEEIRLLDADGETKFTRIRCKALDDGSRGAMLYEGVMRDITRRRRLEEQLKESREQLLEKVKIIDELYSHIIQTSKSKAIAQHTAEVAHELRQPLTIIGGFARRIARQFDSYNIGSDSGQAEAVRMIGSEIQRLEKILSTLIEFTRQEGLNRQMANPNAIIEKVLHLYKEAFEEKNLKLSVSLRGDEEEMSLDPERFEQVVRNLVSNAIDASPSGEVIRVETGISIPDSKLIETIAMDAERYFEMKIRNRGAIIDQAELPRIFSPFFTTKNYGTGIGLTVSKKIVEAHKGSISVQSDGEGTTFIVWLPMNIQEHCTADMCMDVQCGT</sequence>
<evidence type="ECO:0000256" key="6">
    <source>
        <dbReference type="ARBA" id="ARBA00022777"/>
    </source>
</evidence>
<accession>I4C055</accession>
<dbReference type="Gene3D" id="3.30.450.20">
    <property type="entry name" value="PAS domain"/>
    <property type="match status" value="2"/>
</dbReference>
<dbReference type="HOGENOM" id="CLU_000445_114_71_7"/>
<dbReference type="STRING" id="706587.Desti_0200"/>
<keyword evidence="7" id="KW-0067">ATP-binding</keyword>
<dbReference type="Gene3D" id="3.30.565.10">
    <property type="entry name" value="Histidine kinase-like ATPase, C-terminal domain"/>
    <property type="match status" value="1"/>
</dbReference>
<dbReference type="InterPro" id="IPR013767">
    <property type="entry name" value="PAS_fold"/>
</dbReference>
<feature type="domain" description="PAS" evidence="11">
    <location>
        <begin position="46"/>
        <end position="116"/>
    </location>
</feature>
<dbReference type="SMART" id="SM00091">
    <property type="entry name" value="PAS"/>
    <property type="match status" value="2"/>
</dbReference>
<dbReference type="InterPro" id="IPR000700">
    <property type="entry name" value="PAS-assoc_C"/>
</dbReference>
<dbReference type="SUPFAM" id="SSF55874">
    <property type="entry name" value="ATPase domain of HSP90 chaperone/DNA topoisomerase II/histidine kinase"/>
    <property type="match status" value="1"/>
</dbReference>
<evidence type="ECO:0000313" key="14">
    <source>
        <dbReference type="Proteomes" id="UP000006055"/>
    </source>
</evidence>
<dbReference type="Pfam" id="PF02518">
    <property type="entry name" value="HATPase_c"/>
    <property type="match status" value="1"/>
</dbReference>
<dbReference type="InterPro" id="IPR000014">
    <property type="entry name" value="PAS"/>
</dbReference>
<dbReference type="InterPro" id="IPR001610">
    <property type="entry name" value="PAC"/>
</dbReference>
<evidence type="ECO:0000259" key="12">
    <source>
        <dbReference type="PROSITE" id="PS50113"/>
    </source>
</evidence>
<keyword evidence="14" id="KW-1185">Reference proteome</keyword>
<feature type="domain" description="PAC" evidence="12">
    <location>
        <begin position="120"/>
        <end position="173"/>
    </location>
</feature>
<dbReference type="Proteomes" id="UP000006055">
    <property type="component" value="Chromosome"/>
</dbReference>
<dbReference type="eggNOG" id="COG4191">
    <property type="taxonomic scope" value="Bacteria"/>
</dbReference>
<dbReference type="PROSITE" id="PS50112">
    <property type="entry name" value="PAS"/>
    <property type="match status" value="2"/>
</dbReference>
<dbReference type="OrthoDB" id="5416317at2"/>
<dbReference type="Pfam" id="PF00512">
    <property type="entry name" value="HisKA"/>
    <property type="match status" value="1"/>
</dbReference>
<protein>
    <recommendedName>
        <fullName evidence="2">histidine kinase</fullName>
        <ecNumber evidence="2">2.7.13.3</ecNumber>
    </recommendedName>
</protein>
<dbReference type="InterPro" id="IPR036097">
    <property type="entry name" value="HisK_dim/P_sf"/>
</dbReference>
<dbReference type="CDD" id="cd00082">
    <property type="entry name" value="HisKA"/>
    <property type="match status" value="1"/>
</dbReference>
<comment type="catalytic activity">
    <reaction evidence="1">
        <text>ATP + protein L-histidine = ADP + protein N-phospho-L-histidine.</text>
        <dbReference type="EC" id="2.7.13.3"/>
    </reaction>
</comment>
<dbReference type="SUPFAM" id="SSF47384">
    <property type="entry name" value="Homodimeric domain of signal transducing histidine kinase"/>
    <property type="match status" value="1"/>
</dbReference>
<reference evidence="14" key="1">
    <citation type="submission" date="2012-06" db="EMBL/GenBank/DDBJ databases">
        <title>Complete sequence of chromosome of Desulfomonile tiedjei DSM 6799.</title>
        <authorList>
            <person name="Lucas S."/>
            <person name="Copeland A."/>
            <person name="Lapidus A."/>
            <person name="Glavina del Rio T."/>
            <person name="Dalin E."/>
            <person name="Tice H."/>
            <person name="Bruce D."/>
            <person name="Goodwin L."/>
            <person name="Pitluck S."/>
            <person name="Peters L."/>
            <person name="Ovchinnikova G."/>
            <person name="Zeytun A."/>
            <person name="Lu M."/>
            <person name="Kyrpides N."/>
            <person name="Mavromatis K."/>
            <person name="Ivanova N."/>
            <person name="Brettin T."/>
            <person name="Detter J.C."/>
            <person name="Han C."/>
            <person name="Larimer F."/>
            <person name="Land M."/>
            <person name="Hauser L."/>
            <person name="Markowitz V."/>
            <person name="Cheng J.-F."/>
            <person name="Hugenholtz P."/>
            <person name="Woyke T."/>
            <person name="Wu D."/>
            <person name="Spring S."/>
            <person name="Schroeder M."/>
            <person name="Brambilla E."/>
            <person name="Klenk H.-P."/>
            <person name="Eisen J.A."/>
        </authorList>
    </citation>
    <scope>NUCLEOTIDE SEQUENCE [LARGE SCALE GENOMIC DNA]</scope>
    <source>
        <strain evidence="14">ATCC 49306 / DSM 6799 / DCB-1</strain>
    </source>
</reference>
<evidence type="ECO:0000313" key="13">
    <source>
        <dbReference type="EMBL" id="AFM22946.1"/>
    </source>
</evidence>
<evidence type="ECO:0000259" key="10">
    <source>
        <dbReference type="PROSITE" id="PS50109"/>
    </source>
</evidence>
<feature type="domain" description="Histidine kinase" evidence="10">
    <location>
        <begin position="370"/>
        <end position="595"/>
    </location>
</feature>
<dbReference type="PRINTS" id="PR00344">
    <property type="entry name" value="BCTRLSENSOR"/>
</dbReference>
<organism evidence="13 14">
    <name type="scientific">Desulfomonile tiedjei (strain ATCC 49306 / DSM 6799 / DCB-1)</name>
    <dbReference type="NCBI Taxonomy" id="706587"/>
    <lineage>
        <taxon>Bacteria</taxon>
        <taxon>Pseudomonadati</taxon>
        <taxon>Thermodesulfobacteriota</taxon>
        <taxon>Desulfomonilia</taxon>
        <taxon>Desulfomonilales</taxon>
        <taxon>Desulfomonilaceae</taxon>
        <taxon>Desulfomonile</taxon>
    </lineage>
</organism>
<dbReference type="SMART" id="SM00388">
    <property type="entry name" value="HisKA"/>
    <property type="match status" value="1"/>
</dbReference>
<evidence type="ECO:0000256" key="7">
    <source>
        <dbReference type="ARBA" id="ARBA00022840"/>
    </source>
</evidence>
<evidence type="ECO:0000256" key="9">
    <source>
        <dbReference type="SAM" id="Coils"/>
    </source>
</evidence>
<dbReference type="CDD" id="cd00130">
    <property type="entry name" value="PAS"/>
    <property type="match status" value="2"/>
</dbReference>
<proteinExistence type="predicted"/>
<dbReference type="GO" id="GO:0000155">
    <property type="term" value="F:phosphorelay sensor kinase activity"/>
    <property type="evidence" value="ECO:0007669"/>
    <property type="project" value="InterPro"/>
</dbReference>
<evidence type="ECO:0000256" key="1">
    <source>
        <dbReference type="ARBA" id="ARBA00000085"/>
    </source>
</evidence>
<evidence type="ECO:0000256" key="3">
    <source>
        <dbReference type="ARBA" id="ARBA00022553"/>
    </source>
</evidence>
<gene>
    <name evidence="13" type="ordered locus">Desti_0200</name>
</gene>
<feature type="domain" description="PAC" evidence="12">
    <location>
        <begin position="284"/>
        <end position="336"/>
    </location>
</feature>
<keyword evidence="6" id="KW-0418">Kinase</keyword>
<dbReference type="SMART" id="SM00086">
    <property type="entry name" value="PAC"/>
    <property type="match status" value="2"/>
</dbReference>
<dbReference type="Pfam" id="PF00989">
    <property type="entry name" value="PAS"/>
    <property type="match status" value="1"/>
</dbReference>
<dbReference type="EMBL" id="CP003360">
    <property type="protein sequence ID" value="AFM22946.1"/>
    <property type="molecule type" value="Genomic_DNA"/>
</dbReference>
<dbReference type="EC" id="2.7.13.3" evidence="2"/>
<dbReference type="PANTHER" id="PTHR43065">
    <property type="entry name" value="SENSOR HISTIDINE KINASE"/>
    <property type="match status" value="1"/>
</dbReference>
<feature type="coiled-coil region" evidence="9">
    <location>
        <begin position="320"/>
        <end position="347"/>
    </location>
</feature>
<evidence type="ECO:0000256" key="2">
    <source>
        <dbReference type="ARBA" id="ARBA00012438"/>
    </source>
</evidence>
<evidence type="ECO:0000259" key="11">
    <source>
        <dbReference type="PROSITE" id="PS50112"/>
    </source>
</evidence>